<dbReference type="AlphaFoldDB" id="A0AAE3YU25"/>
<gene>
    <name evidence="7" type="ORF">J2S41_006682</name>
</gene>
<keyword evidence="2" id="KW-0645">Protease</keyword>
<feature type="region of interest" description="Disordered" evidence="5">
    <location>
        <begin position="17"/>
        <end position="36"/>
    </location>
</feature>
<dbReference type="Proteomes" id="UP001183643">
    <property type="component" value="Unassembled WGS sequence"/>
</dbReference>
<dbReference type="GO" id="GO:0004252">
    <property type="term" value="F:serine-type endopeptidase activity"/>
    <property type="evidence" value="ECO:0007669"/>
    <property type="project" value="InterPro"/>
</dbReference>
<accession>A0AAE3YU25</accession>
<comment type="similarity">
    <text evidence="1">Belongs to the peptidase S8 family.</text>
</comment>
<evidence type="ECO:0000259" key="6">
    <source>
        <dbReference type="Pfam" id="PF00082"/>
    </source>
</evidence>
<keyword evidence="4" id="KW-0720">Serine protease</keyword>
<reference evidence="7" key="1">
    <citation type="submission" date="2023-07" db="EMBL/GenBank/DDBJ databases">
        <title>Sequencing the genomes of 1000 actinobacteria strains.</title>
        <authorList>
            <person name="Klenk H.-P."/>
        </authorList>
    </citation>
    <scope>NUCLEOTIDE SEQUENCE</scope>
    <source>
        <strain evidence="7">DSM 44707</strain>
    </source>
</reference>
<keyword evidence="8" id="KW-1185">Reference proteome</keyword>
<proteinExistence type="inferred from homology"/>
<dbReference type="PROSITE" id="PS00136">
    <property type="entry name" value="SUBTILASE_ASP"/>
    <property type="match status" value="1"/>
</dbReference>
<dbReference type="InterPro" id="IPR000209">
    <property type="entry name" value="Peptidase_S8/S53_dom"/>
</dbReference>
<name>A0AAE3YU25_9ACTN</name>
<evidence type="ECO:0000256" key="5">
    <source>
        <dbReference type="SAM" id="MobiDB-lite"/>
    </source>
</evidence>
<evidence type="ECO:0000256" key="1">
    <source>
        <dbReference type="ARBA" id="ARBA00011073"/>
    </source>
</evidence>
<dbReference type="Pfam" id="PF00082">
    <property type="entry name" value="Peptidase_S8"/>
    <property type="match status" value="1"/>
</dbReference>
<feature type="domain" description="Peptidase S8/S53" evidence="6">
    <location>
        <begin position="280"/>
        <end position="641"/>
    </location>
</feature>
<comment type="caution">
    <text evidence="7">The sequence shown here is derived from an EMBL/GenBank/DDBJ whole genome shotgun (WGS) entry which is preliminary data.</text>
</comment>
<organism evidence="7 8">
    <name type="scientific">Catenuloplanes atrovinosus</name>
    <dbReference type="NCBI Taxonomy" id="137266"/>
    <lineage>
        <taxon>Bacteria</taxon>
        <taxon>Bacillati</taxon>
        <taxon>Actinomycetota</taxon>
        <taxon>Actinomycetes</taxon>
        <taxon>Micromonosporales</taxon>
        <taxon>Micromonosporaceae</taxon>
        <taxon>Catenuloplanes</taxon>
    </lineage>
</organism>
<protein>
    <recommendedName>
        <fullName evidence="6">Peptidase S8/S53 domain-containing protein</fullName>
    </recommendedName>
</protein>
<dbReference type="GO" id="GO:0006508">
    <property type="term" value="P:proteolysis"/>
    <property type="evidence" value="ECO:0007669"/>
    <property type="project" value="UniProtKB-KW"/>
</dbReference>
<evidence type="ECO:0000313" key="8">
    <source>
        <dbReference type="Proteomes" id="UP001183643"/>
    </source>
</evidence>
<dbReference type="InterPro" id="IPR023827">
    <property type="entry name" value="Peptidase_S8_Asp-AS"/>
</dbReference>
<dbReference type="RefSeq" id="WP_310373966.1">
    <property type="nucleotide sequence ID" value="NZ_JAVDYB010000001.1"/>
</dbReference>
<dbReference type="InterPro" id="IPR015500">
    <property type="entry name" value="Peptidase_S8_subtilisin-rel"/>
</dbReference>
<evidence type="ECO:0000313" key="7">
    <source>
        <dbReference type="EMBL" id="MDR7279904.1"/>
    </source>
</evidence>
<dbReference type="Gene3D" id="3.40.50.200">
    <property type="entry name" value="Peptidase S8/S53 domain"/>
    <property type="match status" value="1"/>
</dbReference>
<dbReference type="InterPro" id="IPR034074">
    <property type="entry name" value="Y4bN_pept_dom"/>
</dbReference>
<dbReference type="InterPro" id="IPR036852">
    <property type="entry name" value="Peptidase_S8/S53_dom_sf"/>
</dbReference>
<evidence type="ECO:0000256" key="4">
    <source>
        <dbReference type="ARBA" id="ARBA00022825"/>
    </source>
</evidence>
<dbReference type="PRINTS" id="PR00723">
    <property type="entry name" value="SUBTILISIN"/>
</dbReference>
<dbReference type="SUPFAM" id="SSF52743">
    <property type="entry name" value="Subtilisin-like"/>
    <property type="match status" value="1"/>
</dbReference>
<dbReference type="EMBL" id="JAVDYB010000001">
    <property type="protein sequence ID" value="MDR7279904.1"/>
    <property type="molecule type" value="Genomic_DNA"/>
</dbReference>
<dbReference type="CDD" id="cd04847">
    <property type="entry name" value="Peptidases_S8_Subtilisin_like_2"/>
    <property type="match status" value="1"/>
</dbReference>
<sequence length="852" mass="93543">MQPRNRVHLILRARASAEPYTRPPGGGGGAQIPAPTDRQSHIQHLRDQLEEVEATAASSRTDRPYAVDGAIDGVYLGFDSFPGIHLALESLDPRAGRQHPELISVQEVATASGVVEHATVFVPDGTMGYFISRLQEYAETAAQDNPRHRNLIDRIHQISLATIETLWTDPPGEFPEPTTVVWWEVWLRRRDGEELTRFRHFASQADIQVSGQTLGFGERVVVLAHATAEQLAGALDVLDDLAELRRAHELTPIIALEPAAEQADWVTQLATRTRPADTDAPTVCVLDTGVHRTHPLLAGSLSESDSHASDASWGIHDHDGHGTEMAGLALYGPFGDELLSNREIRLRHRLESVKLRPPPPRFNPPELYAAVTATATSRVEIAAPERRRVFSLAMTASDSTGPDGASAIMIGQPTSWSASIDALAAGRSVATTSEGLVFVEAPDNDGRRLFLVSAGNVDSSRFETDHLQRSDLEAVQDPAQAWNALTVGAYTRKDSLATARRDWNGWTPVASRGELSPHSRTSVAYHSAWPVKPDVVFEGGNIARSPDGTSFDTPEELQLLTTRAPLRDSRLLSVTCATSAATAQAAHLAASIMADYPSLWPETVRALIVHSAEWTDAMRIHVDDATKKADLRAVHRRYGMGVPDLERATRSAGDALTLIAQDVIHPFRNGETCEMHLHDLPWPADILADLGDATVRLRVTLSYFIEPNPGRRGWKGRYSYASHNLRFDIRRATESTDDFRKRLNRRALAEEENRPRSADDTGRWTLGPTLRTAGSLHTDIWEGTAADLANRGAIAVYPVTGWWKDNKRRDGSDLGARYALVVSIETPESEVDIWTPVAQQIGVPVLIEISHH</sequence>
<evidence type="ECO:0000256" key="3">
    <source>
        <dbReference type="ARBA" id="ARBA00022801"/>
    </source>
</evidence>
<keyword evidence="3" id="KW-0378">Hydrolase</keyword>
<evidence type="ECO:0000256" key="2">
    <source>
        <dbReference type="ARBA" id="ARBA00022670"/>
    </source>
</evidence>